<dbReference type="Pfam" id="PF23750">
    <property type="entry name" value="RsgI_M"/>
    <property type="match status" value="1"/>
</dbReference>
<keyword evidence="2" id="KW-0812">Transmembrane</keyword>
<feature type="domain" description="Anti-sigma factor RsgI-like middle" evidence="3">
    <location>
        <begin position="73"/>
        <end position="196"/>
    </location>
</feature>
<protein>
    <recommendedName>
        <fullName evidence="3">Anti-sigma factor RsgI-like middle domain-containing protein</fullName>
    </recommendedName>
</protein>
<gene>
    <name evidence="4" type="ORF">H9817_09025</name>
</gene>
<name>A0A9D2DBX2_9FIRM</name>
<proteinExistence type="predicted"/>
<evidence type="ECO:0000256" key="2">
    <source>
        <dbReference type="SAM" id="Phobius"/>
    </source>
</evidence>
<comment type="caution">
    <text evidence="4">The sequence shown here is derived from an EMBL/GenBank/DDBJ whole genome shotgun (WGS) entry which is preliminary data.</text>
</comment>
<dbReference type="AlphaFoldDB" id="A0A9D2DBX2"/>
<dbReference type="EMBL" id="DXCD01000232">
    <property type="protein sequence ID" value="HIZ14050.1"/>
    <property type="molecule type" value="Genomic_DNA"/>
</dbReference>
<dbReference type="Proteomes" id="UP000824017">
    <property type="component" value="Unassembled WGS sequence"/>
</dbReference>
<keyword evidence="2" id="KW-0472">Membrane</keyword>
<organism evidence="4 5">
    <name type="scientific">Candidatus Mediterraneibacter stercorigallinarum</name>
    <dbReference type="NCBI Taxonomy" id="2838686"/>
    <lineage>
        <taxon>Bacteria</taxon>
        <taxon>Bacillati</taxon>
        <taxon>Bacillota</taxon>
        <taxon>Clostridia</taxon>
        <taxon>Lachnospirales</taxon>
        <taxon>Lachnospiraceae</taxon>
        <taxon>Mediterraneibacter</taxon>
    </lineage>
</organism>
<evidence type="ECO:0000313" key="4">
    <source>
        <dbReference type="EMBL" id="HIZ14050.1"/>
    </source>
</evidence>
<evidence type="ECO:0000259" key="3">
    <source>
        <dbReference type="Pfam" id="PF23750"/>
    </source>
</evidence>
<sequence>MDKNFEKLLKESLDEIRAEDKLTAQTKAYLAQQIVQKKRRPRPALRAAAAAACLLLLTTVSAGGAWVYLTPDAYISIDINPSLEFGINRFGRIVSVESFNDDGQDLAEQLDIRYMDYNDALEEFLSEEAVQAYLSDGAFMSVTVACSDDEKSSRILANVESCTAGHSNISCHSANIEEMDEAHSAGLSLGKYRAYLELKELDPSVTTDEIRDLSMREIRDLIDSYDAENNEQSDSSGNSASENPDSGGPKNQGYHHGTGHGRHEDEN</sequence>
<feature type="transmembrane region" description="Helical" evidence="2">
    <location>
        <begin position="47"/>
        <end position="69"/>
    </location>
</feature>
<feature type="region of interest" description="Disordered" evidence="1">
    <location>
        <begin position="224"/>
        <end position="267"/>
    </location>
</feature>
<evidence type="ECO:0000313" key="5">
    <source>
        <dbReference type="Proteomes" id="UP000824017"/>
    </source>
</evidence>
<dbReference type="InterPro" id="IPR055431">
    <property type="entry name" value="RsgI_M"/>
</dbReference>
<accession>A0A9D2DBX2</accession>
<keyword evidence="2" id="KW-1133">Transmembrane helix</keyword>
<reference evidence="4" key="1">
    <citation type="journal article" date="2021" name="PeerJ">
        <title>Extensive microbial diversity within the chicken gut microbiome revealed by metagenomics and culture.</title>
        <authorList>
            <person name="Gilroy R."/>
            <person name="Ravi A."/>
            <person name="Getino M."/>
            <person name="Pursley I."/>
            <person name="Horton D.L."/>
            <person name="Alikhan N.F."/>
            <person name="Baker D."/>
            <person name="Gharbi K."/>
            <person name="Hall N."/>
            <person name="Watson M."/>
            <person name="Adriaenssens E.M."/>
            <person name="Foster-Nyarko E."/>
            <person name="Jarju S."/>
            <person name="Secka A."/>
            <person name="Antonio M."/>
            <person name="Oren A."/>
            <person name="Chaudhuri R.R."/>
            <person name="La Ragione R."/>
            <person name="Hildebrand F."/>
            <person name="Pallen M.J."/>
        </authorList>
    </citation>
    <scope>NUCLEOTIDE SEQUENCE</scope>
    <source>
        <strain evidence="4">ChiGjej1B1-13045</strain>
    </source>
</reference>
<evidence type="ECO:0000256" key="1">
    <source>
        <dbReference type="SAM" id="MobiDB-lite"/>
    </source>
</evidence>
<reference evidence="4" key="2">
    <citation type="submission" date="2021-04" db="EMBL/GenBank/DDBJ databases">
        <authorList>
            <person name="Gilroy R."/>
        </authorList>
    </citation>
    <scope>NUCLEOTIDE SEQUENCE</scope>
    <source>
        <strain evidence="4">ChiGjej1B1-13045</strain>
    </source>
</reference>
<feature type="compositionally biased region" description="Polar residues" evidence="1">
    <location>
        <begin position="232"/>
        <end position="244"/>
    </location>
</feature>